<keyword evidence="3 7" id="KW-0349">Heme</keyword>
<dbReference type="InterPro" id="IPR050121">
    <property type="entry name" value="Cytochrome_P450_monoxygenase"/>
</dbReference>
<dbReference type="PRINTS" id="PR00385">
    <property type="entry name" value="P450"/>
</dbReference>
<dbReference type="PANTHER" id="PTHR24305:SF232">
    <property type="entry name" value="P450, PUTATIVE (EUROFUNG)-RELATED"/>
    <property type="match status" value="1"/>
</dbReference>
<keyword evidence="11" id="KW-1185">Reference proteome</keyword>
<dbReference type="InterPro" id="IPR002403">
    <property type="entry name" value="Cyt_P450_E_grp-IV"/>
</dbReference>
<organism evidence="10 11">
    <name type="scientific">Xylaria flabelliformis</name>
    <dbReference type="NCBI Taxonomy" id="2512241"/>
    <lineage>
        <taxon>Eukaryota</taxon>
        <taxon>Fungi</taxon>
        <taxon>Dikarya</taxon>
        <taxon>Ascomycota</taxon>
        <taxon>Pezizomycotina</taxon>
        <taxon>Sordariomycetes</taxon>
        <taxon>Xylariomycetidae</taxon>
        <taxon>Xylariales</taxon>
        <taxon>Xylariaceae</taxon>
        <taxon>Xylaria</taxon>
    </lineage>
</organism>
<sequence>MMLADLYTMRAFSIQMLGVLTGILGVVYFLYKAALPKPIPGIPYNKDAVKSLFGDFPTFMKWRAERPELWAWVSTQSYKLNSPVIQLFMRPLGRPWVVVADFREAEDIMTRRAKEFGRARLFYDFFSPLLPNSHIHMPMNEVWRAHRRLVGDVFVPEFLHGVALPRIRQMTLNTMQLWEEKARLAQGRPFYALSDVHHMALEIMWAVAFGTEIETTTDQCSVLSPRESIPLPVDRDSPVTFPTAPINAAFNSIITLTNSVEIPVSSPFPRQTYLFALTFYPRLRSAVAHKNQLIKERLNAAWQRLSRPHKQEGAIRCATDLFVQREINMAKKDNRAPQYDTPVIRDELFNFLVAGLDTTSITVCWGLKFLTANQGVQKQLRAALHEQYIRASEAGQFPTAEEMLGADIPYLDAVIEEVHRLGGTASVNTRVALCDTQILGCHIPKGTELFMPSQGPSYVSPSIAVDESKRGATSSEFKNRFGVWNDASIGDFLPERWLVEDTETGRRFNPNAGPSHPFGAGPRGCLGRKFATLELKMVITLIVWNFMLEPTPKELSSFGAQDLMAHTPQQCYIRLAKAR</sequence>
<dbReference type="PANTHER" id="PTHR24305">
    <property type="entry name" value="CYTOCHROME P450"/>
    <property type="match status" value="1"/>
</dbReference>
<evidence type="ECO:0000256" key="3">
    <source>
        <dbReference type="ARBA" id="ARBA00022617"/>
    </source>
</evidence>
<evidence type="ECO:0000256" key="2">
    <source>
        <dbReference type="ARBA" id="ARBA00010617"/>
    </source>
</evidence>
<keyword evidence="8" id="KW-0560">Oxidoreductase</keyword>
<evidence type="ECO:0000256" key="4">
    <source>
        <dbReference type="ARBA" id="ARBA00022723"/>
    </source>
</evidence>
<evidence type="ECO:0000256" key="9">
    <source>
        <dbReference type="SAM" id="Phobius"/>
    </source>
</evidence>
<protein>
    <submittedName>
        <fullName evidence="10">Uncharacterized protein</fullName>
    </submittedName>
</protein>
<proteinExistence type="inferred from homology"/>
<evidence type="ECO:0000313" key="10">
    <source>
        <dbReference type="EMBL" id="TRX96048.1"/>
    </source>
</evidence>
<dbReference type="PROSITE" id="PS00086">
    <property type="entry name" value="CYTOCHROME_P450"/>
    <property type="match status" value="1"/>
</dbReference>
<comment type="cofactor">
    <cofactor evidence="1 7">
        <name>heme</name>
        <dbReference type="ChEBI" id="CHEBI:30413"/>
    </cofactor>
</comment>
<evidence type="ECO:0000256" key="1">
    <source>
        <dbReference type="ARBA" id="ARBA00001971"/>
    </source>
</evidence>
<evidence type="ECO:0000256" key="5">
    <source>
        <dbReference type="ARBA" id="ARBA00023004"/>
    </source>
</evidence>
<keyword evidence="9" id="KW-0812">Transmembrane</keyword>
<dbReference type="InterPro" id="IPR017972">
    <property type="entry name" value="Cyt_P450_CS"/>
</dbReference>
<dbReference type="SUPFAM" id="SSF48264">
    <property type="entry name" value="Cytochrome P450"/>
    <property type="match status" value="1"/>
</dbReference>
<dbReference type="InterPro" id="IPR001128">
    <property type="entry name" value="Cyt_P450"/>
</dbReference>
<keyword evidence="4 7" id="KW-0479">Metal-binding</keyword>
<dbReference type="GO" id="GO:0016705">
    <property type="term" value="F:oxidoreductase activity, acting on paired donors, with incorporation or reduction of molecular oxygen"/>
    <property type="evidence" value="ECO:0007669"/>
    <property type="project" value="InterPro"/>
</dbReference>
<dbReference type="GO" id="GO:0020037">
    <property type="term" value="F:heme binding"/>
    <property type="evidence" value="ECO:0007669"/>
    <property type="project" value="InterPro"/>
</dbReference>
<gene>
    <name evidence="10" type="ORF">FHL15_003190</name>
</gene>
<feature type="binding site" description="axial binding residue" evidence="7">
    <location>
        <position position="525"/>
    </location>
    <ligand>
        <name>heme</name>
        <dbReference type="ChEBI" id="CHEBI:30413"/>
    </ligand>
    <ligandPart>
        <name>Fe</name>
        <dbReference type="ChEBI" id="CHEBI:18248"/>
    </ligandPart>
</feature>
<comment type="caution">
    <text evidence="10">The sequence shown here is derived from an EMBL/GenBank/DDBJ whole genome shotgun (WGS) entry which is preliminary data.</text>
</comment>
<dbReference type="OrthoDB" id="1470350at2759"/>
<evidence type="ECO:0000256" key="6">
    <source>
        <dbReference type="ARBA" id="ARBA00023033"/>
    </source>
</evidence>
<keyword evidence="5 7" id="KW-0408">Iron</keyword>
<feature type="transmembrane region" description="Helical" evidence="9">
    <location>
        <begin position="12"/>
        <end position="31"/>
    </location>
</feature>
<evidence type="ECO:0000256" key="8">
    <source>
        <dbReference type="RuleBase" id="RU000461"/>
    </source>
</evidence>
<dbReference type="STRING" id="2512241.A0A553I772"/>
<dbReference type="GO" id="GO:0004497">
    <property type="term" value="F:monooxygenase activity"/>
    <property type="evidence" value="ECO:0007669"/>
    <property type="project" value="UniProtKB-KW"/>
</dbReference>
<dbReference type="EMBL" id="VFLP01000013">
    <property type="protein sequence ID" value="TRX96048.1"/>
    <property type="molecule type" value="Genomic_DNA"/>
</dbReference>
<keyword evidence="9" id="KW-1133">Transmembrane helix</keyword>
<dbReference type="PRINTS" id="PR00465">
    <property type="entry name" value="EP450IV"/>
</dbReference>
<dbReference type="Proteomes" id="UP000319160">
    <property type="component" value="Unassembled WGS sequence"/>
</dbReference>
<dbReference type="InterPro" id="IPR036396">
    <property type="entry name" value="Cyt_P450_sf"/>
</dbReference>
<dbReference type="Gene3D" id="1.10.630.10">
    <property type="entry name" value="Cytochrome P450"/>
    <property type="match status" value="1"/>
</dbReference>
<dbReference type="Pfam" id="PF00067">
    <property type="entry name" value="p450"/>
    <property type="match status" value="2"/>
</dbReference>
<name>A0A553I772_9PEZI</name>
<dbReference type="AlphaFoldDB" id="A0A553I772"/>
<comment type="similarity">
    <text evidence="2 8">Belongs to the cytochrome P450 family.</text>
</comment>
<evidence type="ECO:0000313" key="11">
    <source>
        <dbReference type="Proteomes" id="UP000319160"/>
    </source>
</evidence>
<dbReference type="GO" id="GO:0005506">
    <property type="term" value="F:iron ion binding"/>
    <property type="evidence" value="ECO:0007669"/>
    <property type="project" value="InterPro"/>
</dbReference>
<evidence type="ECO:0000256" key="7">
    <source>
        <dbReference type="PIRSR" id="PIRSR602403-1"/>
    </source>
</evidence>
<keyword evidence="9" id="KW-0472">Membrane</keyword>
<reference evidence="11" key="1">
    <citation type="submission" date="2019-06" db="EMBL/GenBank/DDBJ databases">
        <title>Draft genome sequence of the griseofulvin-producing fungus Xylaria cubensis strain G536.</title>
        <authorList>
            <person name="Mead M.E."/>
            <person name="Raja H.A."/>
            <person name="Steenwyk J.L."/>
            <person name="Knowles S.L."/>
            <person name="Oberlies N.H."/>
            <person name="Rokas A."/>
        </authorList>
    </citation>
    <scope>NUCLEOTIDE SEQUENCE [LARGE SCALE GENOMIC DNA]</scope>
    <source>
        <strain evidence="11">G536</strain>
    </source>
</reference>
<accession>A0A553I772</accession>
<keyword evidence="6 8" id="KW-0503">Monooxygenase</keyword>